<sequence>MSPLSRSEIAQIPVEGISGFTYDPLDESVDSIRLLSFEEGCEGHDIIRCNLVHKTFREKPVYFALSYTWGQATDERLTIFVNGKPFRDQPCTLLWIDAICINQQDPLERSKQVSIMDFVYSRASYVLVWLASE</sequence>
<accession>A0A2J6PMY2</accession>
<dbReference type="OrthoDB" id="2157530at2759"/>
<evidence type="ECO:0000313" key="3">
    <source>
        <dbReference type="Proteomes" id="UP000235672"/>
    </source>
</evidence>
<dbReference type="Pfam" id="PF06985">
    <property type="entry name" value="HET"/>
    <property type="match status" value="1"/>
</dbReference>
<proteinExistence type="predicted"/>
<dbReference type="Proteomes" id="UP000235672">
    <property type="component" value="Unassembled WGS sequence"/>
</dbReference>
<protein>
    <recommendedName>
        <fullName evidence="1">Heterokaryon incompatibility domain-containing protein</fullName>
    </recommendedName>
</protein>
<feature type="domain" description="Heterokaryon incompatibility" evidence="1">
    <location>
        <begin position="62"/>
        <end position="132"/>
    </location>
</feature>
<dbReference type="InterPro" id="IPR010730">
    <property type="entry name" value="HET"/>
</dbReference>
<evidence type="ECO:0000259" key="1">
    <source>
        <dbReference type="Pfam" id="PF06985"/>
    </source>
</evidence>
<organism evidence="2 3">
    <name type="scientific">Hyaloscypha hepaticicola</name>
    <dbReference type="NCBI Taxonomy" id="2082293"/>
    <lineage>
        <taxon>Eukaryota</taxon>
        <taxon>Fungi</taxon>
        <taxon>Dikarya</taxon>
        <taxon>Ascomycota</taxon>
        <taxon>Pezizomycotina</taxon>
        <taxon>Leotiomycetes</taxon>
        <taxon>Helotiales</taxon>
        <taxon>Hyaloscyphaceae</taxon>
        <taxon>Hyaloscypha</taxon>
    </lineage>
</organism>
<reference evidence="2 3" key="1">
    <citation type="submission" date="2016-05" db="EMBL/GenBank/DDBJ databases">
        <title>A degradative enzymes factory behind the ericoid mycorrhizal symbiosis.</title>
        <authorList>
            <consortium name="DOE Joint Genome Institute"/>
            <person name="Martino E."/>
            <person name="Morin E."/>
            <person name="Grelet G."/>
            <person name="Kuo A."/>
            <person name="Kohler A."/>
            <person name="Daghino S."/>
            <person name="Barry K."/>
            <person name="Choi C."/>
            <person name="Cichocki N."/>
            <person name="Clum A."/>
            <person name="Copeland A."/>
            <person name="Hainaut M."/>
            <person name="Haridas S."/>
            <person name="Labutti K."/>
            <person name="Lindquist E."/>
            <person name="Lipzen A."/>
            <person name="Khouja H.-R."/>
            <person name="Murat C."/>
            <person name="Ohm R."/>
            <person name="Olson A."/>
            <person name="Spatafora J."/>
            <person name="Veneault-Fourrey C."/>
            <person name="Henrissat B."/>
            <person name="Grigoriev I."/>
            <person name="Martin F."/>
            <person name="Perotto S."/>
        </authorList>
    </citation>
    <scope>NUCLEOTIDE SEQUENCE [LARGE SCALE GENOMIC DNA]</scope>
    <source>
        <strain evidence="2 3">UAMH 7357</strain>
    </source>
</reference>
<dbReference type="PANTHER" id="PTHR24148">
    <property type="entry name" value="ANKYRIN REPEAT DOMAIN-CONTAINING PROTEIN 39 HOMOLOG-RELATED"/>
    <property type="match status" value="1"/>
</dbReference>
<name>A0A2J6PMY2_9HELO</name>
<evidence type="ECO:0000313" key="2">
    <source>
        <dbReference type="EMBL" id="PMD15390.1"/>
    </source>
</evidence>
<dbReference type="AlphaFoldDB" id="A0A2J6PMY2"/>
<gene>
    <name evidence="2" type="ORF">NA56DRAFT_581943</name>
</gene>
<dbReference type="EMBL" id="KZ613513">
    <property type="protein sequence ID" value="PMD15390.1"/>
    <property type="molecule type" value="Genomic_DNA"/>
</dbReference>
<keyword evidence="3" id="KW-1185">Reference proteome</keyword>
<dbReference type="InterPro" id="IPR052895">
    <property type="entry name" value="HetReg/Transcr_Mod"/>
</dbReference>
<feature type="non-terminal residue" evidence="2">
    <location>
        <position position="133"/>
    </location>
</feature>
<dbReference type="PANTHER" id="PTHR24148:SF77">
    <property type="entry name" value="HETEROKARYON INCOMPATIBILITY DOMAIN-CONTAINING PROTEIN"/>
    <property type="match status" value="1"/>
</dbReference>
<dbReference type="STRING" id="1745343.A0A2J6PMY2"/>